<comment type="similarity">
    <text evidence="2">Belongs to the CDP-alcohol phosphatidyltransferase class-I family.</text>
</comment>
<dbReference type="Pfam" id="PF01066">
    <property type="entry name" value="CDP-OH_P_transf"/>
    <property type="match status" value="1"/>
</dbReference>
<accession>A0A7C3ZJ21</accession>
<reference evidence="4" key="1">
    <citation type="journal article" date="2020" name="mSystems">
        <title>Genome- and Community-Level Interaction Insights into Carbon Utilization and Element Cycling Functions of Hydrothermarchaeota in Hydrothermal Sediment.</title>
        <authorList>
            <person name="Zhou Z."/>
            <person name="Liu Y."/>
            <person name="Xu W."/>
            <person name="Pan J."/>
            <person name="Luo Z.H."/>
            <person name="Li M."/>
        </authorList>
    </citation>
    <scope>NUCLEOTIDE SEQUENCE [LARGE SCALE GENOMIC DNA]</scope>
    <source>
        <strain evidence="4">SpSt-374</strain>
    </source>
</reference>
<evidence type="ECO:0000313" key="4">
    <source>
        <dbReference type="EMBL" id="HGG00122.1"/>
    </source>
</evidence>
<feature type="transmembrane region" description="Helical" evidence="3">
    <location>
        <begin position="152"/>
        <end position="177"/>
    </location>
</feature>
<proteinExistence type="inferred from homology"/>
<evidence type="ECO:0000256" key="1">
    <source>
        <dbReference type="ARBA" id="ARBA00022679"/>
    </source>
</evidence>
<dbReference type="GO" id="GO:0016020">
    <property type="term" value="C:membrane"/>
    <property type="evidence" value="ECO:0007669"/>
    <property type="project" value="InterPro"/>
</dbReference>
<dbReference type="InterPro" id="IPR000462">
    <property type="entry name" value="CDP-OH_P_trans"/>
</dbReference>
<evidence type="ECO:0000256" key="3">
    <source>
        <dbReference type="SAM" id="Phobius"/>
    </source>
</evidence>
<gene>
    <name evidence="4" type="ORF">ENR15_05525</name>
</gene>
<comment type="caution">
    <text evidence="4">The sequence shown here is derived from an EMBL/GenBank/DDBJ whole genome shotgun (WGS) entry which is preliminary data.</text>
</comment>
<feature type="transmembrane region" description="Helical" evidence="3">
    <location>
        <begin position="112"/>
        <end position="132"/>
    </location>
</feature>
<feature type="transmembrane region" description="Helical" evidence="3">
    <location>
        <begin position="49"/>
        <end position="67"/>
    </location>
</feature>
<dbReference type="AlphaFoldDB" id="A0A7C3ZJ21"/>
<keyword evidence="3" id="KW-0472">Membrane</keyword>
<dbReference type="GO" id="GO:0016780">
    <property type="term" value="F:phosphotransferase activity, for other substituted phosphate groups"/>
    <property type="evidence" value="ECO:0007669"/>
    <property type="project" value="InterPro"/>
</dbReference>
<dbReference type="InterPro" id="IPR043130">
    <property type="entry name" value="CDP-OH_PTrfase_TM_dom"/>
</dbReference>
<dbReference type="InterPro" id="IPR048254">
    <property type="entry name" value="CDP_ALCOHOL_P_TRANSF_CS"/>
</dbReference>
<organism evidence="4">
    <name type="scientific">Planktothricoides sp. SpSt-374</name>
    <dbReference type="NCBI Taxonomy" id="2282167"/>
    <lineage>
        <taxon>Bacteria</taxon>
        <taxon>Bacillati</taxon>
        <taxon>Cyanobacteriota</taxon>
        <taxon>Cyanophyceae</taxon>
        <taxon>Oscillatoriophycideae</taxon>
        <taxon>Oscillatoriales</taxon>
        <taxon>Oscillatoriaceae</taxon>
        <taxon>Planktothricoides</taxon>
    </lineage>
</organism>
<dbReference type="PROSITE" id="PS00379">
    <property type="entry name" value="CDP_ALCOHOL_P_TRANSF"/>
    <property type="match status" value="1"/>
</dbReference>
<name>A0A7C3ZJ21_9CYAN</name>
<evidence type="ECO:0000256" key="2">
    <source>
        <dbReference type="RuleBase" id="RU003750"/>
    </source>
</evidence>
<keyword evidence="1 2" id="KW-0808">Transferase</keyword>
<dbReference type="GO" id="GO:0008654">
    <property type="term" value="P:phospholipid biosynthetic process"/>
    <property type="evidence" value="ECO:0007669"/>
    <property type="project" value="InterPro"/>
</dbReference>
<keyword evidence="3" id="KW-0812">Transmembrane</keyword>
<protein>
    <submittedName>
        <fullName evidence="4">CDP-alcohol phosphatidyltransferase family protein</fullName>
    </submittedName>
</protein>
<sequence>METWARERTRFIFDPIANSIGKLGISPNALTVMSLLLNLVAAVLIAKSYIFWGGMLMAFVAMPLDVLDGTLARALNQETKFGAFLDSVLDRFSEAAICLGLIALFVQSQDTWAIFGCSLAMFGSVMVSYTRARAEGLGIECRVGILTRLMRVVVMAIGLIGNVVVFAIWTLAILSLFTSIQRIAHVYQATRTQE</sequence>
<keyword evidence="3" id="KW-1133">Transmembrane helix</keyword>
<dbReference type="Gene3D" id="1.20.120.1760">
    <property type="match status" value="1"/>
</dbReference>
<dbReference type="EMBL" id="DSPX01000051">
    <property type="protein sequence ID" value="HGG00122.1"/>
    <property type="molecule type" value="Genomic_DNA"/>
</dbReference>